<gene>
    <name evidence="5" type="ORF">QBC34DRAFT_438682</name>
</gene>
<reference evidence="5" key="2">
    <citation type="submission" date="2023-05" db="EMBL/GenBank/DDBJ databases">
        <authorList>
            <consortium name="Lawrence Berkeley National Laboratory"/>
            <person name="Steindorff A."/>
            <person name="Hensen N."/>
            <person name="Bonometti L."/>
            <person name="Westerberg I."/>
            <person name="Brannstrom I.O."/>
            <person name="Guillou S."/>
            <person name="Cros-Aarteil S."/>
            <person name="Calhoun S."/>
            <person name="Haridas S."/>
            <person name="Kuo A."/>
            <person name="Mondo S."/>
            <person name="Pangilinan J."/>
            <person name="Riley R."/>
            <person name="Labutti K."/>
            <person name="Andreopoulos B."/>
            <person name="Lipzen A."/>
            <person name="Chen C."/>
            <person name="Yanf M."/>
            <person name="Daum C."/>
            <person name="Ng V."/>
            <person name="Clum A."/>
            <person name="Ohm R."/>
            <person name="Martin F."/>
            <person name="Silar P."/>
            <person name="Natvig D."/>
            <person name="Lalanne C."/>
            <person name="Gautier V."/>
            <person name="Ament-Velasquez S.L."/>
            <person name="Kruys A."/>
            <person name="Hutchinson M.I."/>
            <person name="Powell A.J."/>
            <person name="Barry K."/>
            <person name="Miller A.N."/>
            <person name="Grigoriev I.V."/>
            <person name="Debuchy R."/>
            <person name="Gladieux P."/>
            <person name="Thoren M.H."/>
            <person name="Johannesson H."/>
        </authorList>
    </citation>
    <scope>NUCLEOTIDE SEQUENCE</scope>
    <source>
        <strain evidence="5">PSN243</strain>
    </source>
</reference>
<evidence type="ECO:0000256" key="3">
    <source>
        <dbReference type="PROSITE-ProRule" id="PRU00023"/>
    </source>
</evidence>
<dbReference type="InterPro" id="IPR036770">
    <property type="entry name" value="Ankyrin_rpt-contain_sf"/>
</dbReference>
<dbReference type="Pfam" id="PF12796">
    <property type="entry name" value="Ank_2"/>
    <property type="match status" value="1"/>
</dbReference>
<feature type="repeat" description="ANK" evidence="3">
    <location>
        <begin position="401"/>
        <end position="435"/>
    </location>
</feature>
<evidence type="ECO:0000313" key="5">
    <source>
        <dbReference type="EMBL" id="KAK4448906.1"/>
    </source>
</evidence>
<name>A0AAV9GMF5_9PEZI</name>
<dbReference type="PROSITE" id="PS50088">
    <property type="entry name" value="ANK_REPEAT"/>
    <property type="match status" value="6"/>
</dbReference>
<keyword evidence="2 3" id="KW-0040">ANK repeat</keyword>
<reference evidence="5" key="1">
    <citation type="journal article" date="2023" name="Mol. Phylogenet. Evol.">
        <title>Genome-scale phylogeny and comparative genomics of the fungal order Sordariales.</title>
        <authorList>
            <person name="Hensen N."/>
            <person name="Bonometti L."/>
            <person name="Westerberg I."/>
            <person name="Brannstrom I.O."/>
            <person name="Guillou S."/>
            <person name="Cros-Aarteil S."/>
            <person name="Calhoun S."/>
            <person name="Haridas S."/>
            <person name="Kuo A."/>
            <person name="Mondo S."/>
            <person name="Pangilinan J."/>
            <person name="Riley R."/>
            <person name="LaButti K."/>
            <person name="Andreopoulos B."/>
            <person name="Lipzen A."/>
            <person name="Chen C."/>
            <person name="Yan M."/>
            <person name="Daum C."/>
            <person name="Ng V."/>
            <person name="Clum A."/>
            <person name="Steindorff A."/>
            <person name="Ohm R.A."/>
            <person name="Martin F."/>
            <person name="Silar P."/>
            <person name="Natvig D.O."/>
            <person name="Lalanne C."/>
            <person name="Gautier V."/>
            <person name="Ament-Velasquez S.L."/>
            <person name="Kruys A."/>
            <person name="Hutchinson M.I."/>
            <person name="Powell A.J."/>
            <person name="Barry K."/>
            <person name="Miller A.N."/>
            <person name="Grigoriev I.V."/>
            <person name="Debuchy R."/>
            <person name="Gladieux P."/>
            <person name="Hiltunen Thoren M."/>
            <person name="Johannesson H."/>
        </authorList>
    </citation>
    <scope>NUCLEOTIDE SEQUENCE</scope>
    <source>
        <strain evidence="5">PSN243</strain>
    </source>
</reference>
<keyword evidence="1" id="KW-0677">Repeat</keyword>
<accession>A0AAV9GMF5</accession>
<dbReference type="InterPro" id="IPR002110">
    <property type="entry name" value="Ankyrin_rpt"/>
</dbReference>
<feature type="repeat" description="ANK" evidence="3">
    <location>
        <begin position="642"/>
        <end position="674"/>
    </location>
</feature>
<dbReference type="Gene3D" id="1.25.40.20">
    <property type="entry name" value="Ankyrin repeat-containing domain"/>
    <property type="match status" value="1"/>
</dbReference>
<evidence type="ECO:0008006" key="7">
    <source>
        <dbReference type="Google" id="ProtNLM"/>
    </source>
</evidence>
<comment type="caution">
    <text evidence="5">The sequence shown here is derived from an EMBL/GenBank/DDBJ whole genome shotgun (WGS) entry which is preliminary data.</text>
</comment>
<dbReference type="SUPFAM" id="SSF48403">
    <property type="entry name" value="Ankyrin repeat"/>
    <property type="match status" value="2"/>
</dbReference>
<dbReference type="PANTHER" id="PTHR24189:SF50">
    <property type="entry name" value="ANKYRIN REPEAT AND SOCS BOX PROTEIN 2"/>
    <property type="match status" value="1"/>
</dbReference>
<dbReference type="EMBL" id="MU865940">
    <property type="protein sequence ID" value="KAK4448906.1"/>
    <property type="molecule type" value="Genomic_DNA"/>
</dbReference>
<dbReference type="PANTHER" id="PTHR24189">
    <property type="entry name" value="MYOTROPHIN"/>
    <property type="match status" value="1"/>
</dbReference>
<feature type="repeat" description="ANK" evidence="3">
    <location>
        <begin position="543"/>
        <end position="575"/>
    </location>
</feature>
<dbReference type="Pfam" id="PF13637">
    <property type="entry name" value="Ank_4"/>
    <property type="match status" value="1"/>
</dbReference>
<feature type="repeat" description="ANK" evidence="3">
    <location>
        <begin position="576"/>
        <end position="608"/>
    </location>
</feature>
<evidence type="ECO:0000256" key="2">
    <source>
        <dbReference type="ARBA" id="ARBA00023043"/>
    </source>
</evidence>
<dbReference type="SMART" id="SM00248">
    <property type="entry name" value="ANK"/>
    <property type="match status" value="7"/>
</dbReference>
<keyword evidence="6" id="KW-1185">Reference proteome</keyword>
<proteinExistence type="predicted"/>
<feature type="repeat" description="ANK" evidence="3">
    <location>
        <begin position="508"/>
        <end position="540"/>
    </location>
</feature>
<dbReference type="Pfam" id="PF00023">
    <property type="entry name" value="Ank"/>
    <property type="match status" value="1"/>
</dbReference>
<organism evidence="5 6">
    <name type="scientific">Podospora aff. communis PSN243</name>
    <dbReference type="NCBI Taxonomy" id="3040156"/>
    <lineage>
        <taxon>Eukaryota</taxon>
        <taxon>Fungi</taxon>
        <taxon>Dikarya</taxon>
        <taxon>Ascomycota</taxon>
        <taxon>Pezizomycotina</taxon>
        <taxon>Sordariomycetes</taxon>
        <taxon>Sordariomycetidae</taxon>
        <taxon>Sordariales</taxon>
        <taxon>Podosporaceae</taxon>
        <taxon>Podospora</taxon>
    </lineage>
</organism>
<dbReference type="AlphaFoldDB" id="A0AAV9GMF5"/>
<sequence length="791" mass="87887">MEIAAAVIGITNITIRTSADLWGLCDTWRDAPKELHYLRDDLVRAQEFLAQVKVGIDKLRLNHPVSDAVEKEPLRQLEVLLKKGLAVVSEIETIVHRISDGRYYEKSETESISWLDAKPEALSKRRRMVWLSKAGRIGRLRTMFKEIGMGICASLISLNVTISMAVMSSLAESEADILSQIRESEEMLSKAIHQSQDSTVLRIEKRLETISSHIGARIDDSTGVHSSRSEFSSVDAFMVGMATSKSLSQNPLLGQCDRSCLCRCHWQQKRRAGAAMRGKQQWQLQSLQKVFGSATLDYSGALTRWTRCDDASCRSRKAKTGETVKFHYQFPAWLLNIVICLFFSTALFGGPELLLRVRHAITIERRTTSIFGYIDRADLAGLKSLLRDRRGSVHDVLPIAGDESPLLYAVKSGIHDIRLVRLLLQAGADPNEEDAVRNTPLMAVTAKFESGTEWGKQLSQLFRVDDLLQDEEKYTVLHRIILGMLPLRLEDVLHKENVRAQLSARAWTGDQPLHLAIRRGNLDASVALIRAGADVNAPEPMNHDRTPLHYAARGGYTEIARLLLQHGAGVDTRDDQGFGPIHLAAAAGSVDVVALLIQHGVDVNTAHTYGAHALAFAASAGSIPVIRYLLDHGADMNNRDDDGDVALYEAVAFRRHEAARLFLDRGADLSNINESDRSFLHLLAIAGDVEMMRIFASKAESLRGLDREGRDSTGKTPRQLFRERANIEDMTPQSLALREAFNHLLALVGQDAPQGVVTVGLKGEDGVRQEEEEEEFFEASERRDEPVMCSS</sequence>
<evidence type="ECO:0000313" key="6">
    <source>
        <dbReference type="Proteomes" id="UP001321760"/>
    </source>
</evidence>
<dbReference type="Proteomes" id="UP001321760">
    <property type="component" value="Unassembled WGS sequence"/>
</dbReference>
<dbReference type="PROSITE" id="PS50297">
    <property type="entry name" value="ANK_REP_REGION"/>
    <property type="match status" value="5"/>
</dbReference>
<evidence type="ECO:0000256" key="4">
    <source>
        <dbReference type="SAM" id="MobiDB-lite"/>
    </source>
</evidence>
<dbReference type="PRINTS" id="PR01415">
    <property type="entry name" value="ANKYRIN"/>
</dbReference>
<feature type="region of interest" description="Disordered" evidence="4">
    <location>
        <begin position="765"/>
        <end position="791"/>
    </location>
</feature>
<protein>
    <recommendedName>
        <fullName evidence="7">Ankyrin</fullName>
    </recommendedName>
</protein>
<evidence type="ECO:0000256" key="1">
    <source>
        <dbReference type="ARBA" id="ARBA00022737"/>
    </source>
</evidence>
<dbReference type="InterPro" id="IPR050745">
    <property type="entry name" value="Multifunctional_regulatory"/>
</dbReference>
<feature type="repeat" description="ANK" evidence="3">
    <location>
        <begin position="609"/>
        <end position="641"/>
    </location>
</feature>
<feature type="compositionally biased region" description="Basic and acidic residues" evidence="4">
    <location>
        <begin position="779"/>
        <end position="791"/>
    </location>
</feature>